<dbReference type="Pfam" id="PF13508">
    <property type="entry name" value="Acetyltransf_7"/>
    <property type="match status" value="1"/>
</dbReference>
<dbReference type="CDD" id="cd04301">
    <property type="entry name" value="NAT_SF"/>
    <property type="match status" value="1"/>
</dbReference>
<gene>
    <name evidence="2" type="primary">B6N58_10280</name>
    <name evidence="2" type="ORF">NPIL_632071</name>
</gene>
<evidence type="ECO:0000313" key="2">
    <source>
        <dbReference type="EMBL" id="GFT39961.1"/>
    </source>
</evidence>
<evidence type="ECO:0000313" key="3">
    <source>
        <dbReference type="Proteomes" id="UP000887013"/>
    </source>
</evidence>
<dbReference type="InterPro" id="IPR000182">
    <property type="entry name" value="GNAT_dom"/>
</dbReference>
<dbReference type="Gene3D" id="3.40.630.30">
    <property type="match status" value="1"/>
</dbReference>
<dbReference type="SUPFAM" id="SSF55729">
    <property type="entry name" value="Acyl-CoA N-acyltransferases (Nat)"/>
    <property type="match status" value="1"/>
</dbReference>
<name>A0A8X6TNX0_NEPPI</name>
<feature type="domain" description="N-acetyltransferase" evidence="1">
    <location>
        <begin position="1"/>
        <end position="118"/>
    </location>
</feature>
<dbReference type="PROSITE" id="PS51186">
    <property type="entry name" value="GNAT"/>
    <property type="match status" value="1"/>
</dbReference>
<dbReference type="InterPro" id="IPR016181">
    <property type="entry name" value="Acyl_CoA_acyltransferase"/>
</dbReference>
<keyword evidence="3" id="KW-1185">Reference proteome</keyword>
<dbReference type="OrthoDB" id="6441828at2759"/>
<evidence type="ECO:0000259" key="1">
    <source>
        <dbReference type="PROSITE" id="PS51186"/>
    </source>
</evidence>
<sequence length="129" mass="15143">MSIMLWDSFLQNLAAKIDGNYIGLLSLDFPYPNNSNIYWMAVFRNYQCQGVGCKLVEAAYSLVITARTMTVETLSPNVSDENYLKTYKFYESCGFEPLFNLKPQDYKWNMVYMMKNLNQIHQNRPEKYS</sequence>
<dbReference type="EMBL" id="BMAW01063361">
    <property type="protein sequence ID" value="GFT39961.1"/>
    <property type="molecule type" value="Genomic_DNA"/>
</dbReference>
<proteinExistence type="predicted"/>
<reference evidence="2" key="1">
    <citation type="submission" date="2020-08" db="EMBL/GenBank/DDBJ databases">
        <title>Multicomponent nature underlies the extraordinary mechanical properties of spider dragline silk.</title>
        <authorList>
            <person name="Kono N."/>
            <person name="Nakamura H."/>
            <person name="Mori M."/>
            <person name="Yoshida Y."/>
            <person name="Ohtoshi R."/>
            <person name="Malay A.D."/>
            <person name="Moran D.A.P."/>
            <person name="Tomita M."/>
            <person name="Numata K."/>
            <person name="Arakawa K."/>
        </authorList>
    </citation>
    <scope>NUCLEOTIDE SEQUENCE</scope>
</reference>
<dbReference type="GO" id="GO:0016747">
    <property type="term" value="F:acyltransferase activity, transferring groups other than amino-acyl groups"/>
    <property type="evidence" value="ECO:0007669"/>
    <property type="project" value="InterPro"/>
</dbReference>
<comment type="caution">
    <text evidence="2">The sequence shown here is derived from an EMBL/GenBank/DDBJ whole genome shotgun (WGS) entry which is preliminary data.</text>
</comment>
<organism evidence="2 3">
    <name type="scientific">Nephila pilipes</name>
    <name type="common">Giant wood spider</name>
    <name type="synonym">Nephila maculata</name>
    <dbReference type="NCBI Taxonomy" id="299642"/>
    <lineage>
        <taxon>Eukaryota</taxon>
        <taxon>Metazoa</taxon>
        <taxon>Ecdysozoa</taxon>
        <taxon>Arthropoda</taxon>
        <taxon>Chelicerata</taxon>
        <taxon>Arachnida</taxon>
        <taxon>Araneae</taxon>
        <taxon>Araneomorphae</taxon>
        <taxon>Entelegynae</taxon>
        <taxon>Araneoidea</taxon>
        <taxon>Nephilidae</taxon>
        <taxon>Nephila</taxon>
    </lineage>
</organism>
<dbReference type="Proteomes" id="UP000887013">
    <property type="component" value="Unassembled WGS sequence"/>
</dbReference>
<dbReference type="AlphaFoldDB" id="A0A8X6TNX0"/>
<accession>A0A8X6TNX0</accession>
<protein>
    <submittedName>
        <fullName evidence="2">Putative N-acyltransferase</fullName>
    </submittedName>
</protein>